<dbReference type="EMBL" id="CAAALY010019418">
    <property type="protein sequence ID" value="VEL13930.1"/>
    <property type="molecule type" value="Genomic_DNA"/>
</dbReference>
<name>A0A448WKE7_9PLAT</name>
<organism evidence="1 2">
    <name type="scientific">Protopolystoma xenopodis</name>
    <dbReference type="NCBI Taxonomy" id="117903"/>
    <lineage>
        <taxon>Eukaryota</taxon>
        <taxon>Metazoa</taxon>
        <taxon>Spiralia</taxon>
        <taxon>Lophotrochozoa</taxon>
        <taxon>Platyhelminthes</taxon>
        <taxon>Monogenea</taxon>
        <taxon>Polyopisthocotylea</taxon>
        <taxon>Polystomatidea</taxon>
        <taxon>Polystomatidae</taxon>
        <taxon>Protopolystoma</taxon>
    </lineage>
</organism>
<evidence type="ECO:0000313" key="1">
    <source>
        <dbReference type="EMBL" id="VEL13930.1"/>
    </source>
</evidence>
<proteinExistence type="predicted"/>
<accession>A0A448WKE7</accession>
<comment type="caution">
    <text evidence="1">The sequence shown here is derived from an EMBL/GenBank/DDBJ whole genome shotgun (WGS) entry which is preliminary data.</text>
</comment>
<dbReference type="Proteomes" id="UP000784294">
    <property type="component" value="Unassembled WGS sequence"/>
</dbReference>
<dbReference type="AlphaFoldDB" id="A0A448WKE7"/>
<protein>
    <submittedName>
        <fullName evidence="1">Uncharacterized protein</fullName>
    </submittedName>
</protein>
<keyword evidence="2" id="KW-1185">Reference proteome</keyword>
<gene>
    <name evidence="1" type="ORF">PXEA_LOCUS7370</name>
</gene>
<evidence type="ECO:0000313" key="2">
    <source>
        <dbReference type="Proteomes" id="UP000784294"/>
    </source>
</evidence>
<reference evidence="1" key="1">
    <citation type="submission" date="2018-11" db="EMBL/GenBank/DDBJ databases">
        <authorList>
            <consortium name="Pathogen Informatics"/>
        </authorList>
    </citation>
    <scope>NUCLEOTIDE SEQUENCE</scope>
</reference>
<sequence length="213" mass="23677">MDFCCDDVGTVSLGSQDGKSRVQCDHITNSLQPTFPSKWKVISRKKVDFDFMRPESDGFQFDQCRPAIEPTWPVQASRDGTGYRCHVRRNFTIGGELLLLPTPDISPDGAFLKCHLPSTRPHPLFAGLLTSWTLSLHNQLACSMNNRLFPCTCFARSGFSGHPRKVGGEPIRVGALSAGGRVRVGLGRVGFRAGRVCLRLDVEWPESNRQFCH</sequence>